<feature type="domain" description="HTH cro/C1-type" evidence="2">
    <location>
        <begin position="13"/>
        <end position="67"/>
    </location>
</feature>
<dbReference type="GO" id="GO:0003700">
    <property type="term" value="F:DNA-binding transcription factor activity"/>
    <property type="evidence" value="ECO:0007669"/>
    <property type="project" value="TreeGrafter"/>
</dbReference>
<dbReference type="EMBL" id="FQUZ01000002">
    <property type="protein sequence ID" value="SHE42161.1"/>
    <property type="molecule type" value="Genomic_DNA"/>
</dbReference>
<dbReference type="InterPro" id="IPR010982">
    <property type="entry name" value="Lambda_DNA-bd_dom_sf"/>
</dbReference>
<dbReference type="Gene3D" id="1.10.260.40">
    <property type="entry name" value="lambda repressor-like DNA-binding domains"/>
    <property type="match status" value="1"/>
</dbReference>
<keyword evidence="4" id="KW-1185">Reference proteome</keyword>
<dbReference type="AlphaFoldDB" id="A0A1M4TCD6"/>
<evidence type="ECO:0000259" key="2">
    <source>
        <dbReference type="PROSITE" id="PS50943"/>
    </source>
</evidence>
<dbReference type="Proteomes" id="UP000184327">
    <property type="component" value="Unassembled WGS sequence"/>
</dbReference>
<accession>A0A1M4TCD6</accession>
<dbReference type="STRING" id="1122156.SAMN02745117_00282"/>
<dbReference type="OrthoDB" id="1097442at2"/>
<sequence>MYLSLRKRFGQRVRELRKSAGFTQEAFADRCGYVRAYMSRIETGGANLSMDAIETLAAALNVPVSKLFENL</sequence>
<dbReference type="GO" id="GO:0003677">
    <property type="term" value="F:DNA binding"/>
    <property type="evidence" value="ECO:0007669"/>
    <property type="project" value="UniProtKB-KW"/>
</dbReference>
<evidence type="ECO:0000313" key="4">
    <source>
        <dbReference type="Proteomes" id="UP000184327"/>
    </source>
</evidence>
<evidence type="ECO:0000313" key="3">
    <source>
        <dbReference type="EMBL" id="SHE42161.1"/>
    </source>
</evidence>
<protein>
    <submittedName>
        <fullName evidence="3">Helix-turn-helix domain-containing protein</fullName>
    </submittedName>
</protein>
<keyword evidence="1" id="KW-0238">DNA-binding</keyword>
<dbReference type="CDD" id="cd00093">
    <property type="entry name" value="HTH_XRE"/>
    <property type="match status" value="1"/>
</dbReference>
<evidence type="ECO:0000256" key="1">
    <source>
        <dbReference type="ARBA" id="ARBA00023125"/>
    </source>
</evidence>
<reference evidence="3 4" key="1">
    <citation type="submission" date="2016-11" db="EMBL/GenBank/DDBJ databases">
        <authorList>
            <person name="Jaros S."/>
            <person name="Januszkiewicz K."/>
            <person name="Wedrychowicz H."/>
        </authorList>
    </citation>
    <scope>NUCLEOTIDE SEQUENCE [LARGE SCALE GENOMIC DNA]</scope>
    <source>
        <strain evidence="3 4">DSM 16112</strain>
    </source>
</reference>
<dbReference type="GO" id="GO:0005829">
    <property type="term" value="C:cytosol"/>
    <property type="evidence" value="ECO:0007669"/>
    <property type="project" value="TreeGrafter"/>
</dbReference>
<name>A0A1M4TCD6_9BURK</name>
<dbReference type="PROSITE" id="PS50943">
    <property type="entry name" value="HTH_CROC1"/>
    <property type="match status" value="1"/>
</dbReference>
<gene>
    <name evidence="3" type="ORF">SAMN02745117_00282</name>
</gene>
<dbReference type="Pfam" id="PF13560">
    <property type="entry name" value="HTH_31"/>
    <property type="match status" value="1"/>
</dbReference>
<dbReference type="PANTHER" id="PTHR46797:SF1">
    <property type="entry name" value="METHYLPHOSPHONATE SYNTHASE"/>
    <property type="match status" value="1"/>
</dbReference>
<dbReference type="InterPro" id="IPR001387">
    <property type="entry name" value="Cro/C1-type_HTH"/>
</dbReference>
<dbReference type="RefSeq" id="WP_073353778.1">
    <property type="nucleotide sequence ID" value="NZ_FQUZ01000002.1"/>
</dbReference>
<dbReference type="InterPro" id="IPR050807">
    <property type="entry name" value="TransReg_Diox_bact_type"/>
</dbReference>
<dbReference type="SUPFAM" id="SSF47413">
    <property type="entry name" value="lambda repressor-like DNA-binding domains"/>
    <property type="match status" value="1"/>
</dbReference>
<proteinExistence type="predicted"/>
<organism evidence="3 4">
    <name type="scientific">Lampropedia hyalina DSM 16112</name>
    <dbReference type="NCBI Taxonomy" id="1122156"/>
    <lineage>
        <taxon>Bacteria</taxon>
        <taxon>Pseudomonadati</taxon>
        <taxon>Pseudomonadota</taxon>
        <taxon>Betaproteobacteria</taxon>
        <taxon>Burkholderiales</taxon>
        <taxon>Comamonadaceae</taxon>
        <taxon>Lampropedia</taxon>
    </lineage>
</organism>
<dbReference type="SMART" id="SM00530">
    <property type="entry name" value="HTH_XRE"/>
    <property type="match status" value="1"/>
</dbReference>
<dbReference type="PANTHER" id="PTHR46797">
    <property type="entry name" value="HTH-TYPE TRANSCRIPTIONAL REGULATOR"/>
    <property type="match status" value="1"/>
</dbReference>